<proteinExistence type="predicted"/>
<evidence type="ECO:0000313" key="2">
    <source>
        <dbReference type="Proteomes" id="UP001221142"/>
    </source>
</evidence>
<dbReference type="Gene3D" id="3.80.10.10">
    <property type="entry name" value="Ribonuclease Inhibitor"/>
    <property type="match status" value="1"/>
</dbReference>
<dbReference type="AlphaFoldDB" id="A0AAD7BS11"/>
<dbReference type="SUPFAM" id="SSF52047">
    <property type="entry name" value="RNI-like"/>
    <property type="match status" value="1"/>
</dbReference>
<keyword evidence="2" id="KW-1185">Reference proteome</keyword>
<evidence type="ECO:0000313" key="1">
    <source>
        <dbReference type="EMBL" id="KAJ7628870.1"/>
    </source>
</evidence>
<evidence type="ECO:0008006" key="3">
    <source>
        <dbReference type="Google" id="ProtNLM"/>
    </source>
</evidence>
<dbReference type="Gene3D" id="1.20.1280.50">
    <property type="match status" value="1"/>
</dbReference>
<gene>
    <name evidence="1" type="ORF">FB45DRAFT_45266</name>
</gene>
<protein>
    <recommendedName>
        <fullName evidence="3">F-box domain-containing protein</fullName>
    </recommendedName>
</protein>
<name>A0AAD7BS11_9AGAR</name>
<dbReference type="EMBL" id="JARKIF010000010">
    <property type="protein sequence ID" value="KAJ7628870.1"/>
    <property type="molecule type" value="Genomic_DNA"/>
</dbReference>
<dbReference type="InterPro" id="IPR032675">
    <property type="entry name" value="LRR_dom_sf"/>
</dbReference>
<comment type="caution">
    <text evidence="1">The sequence shown here is derived from an EMBL/GenBank/DDBJ whole genome shotgun (WGS) entry which is preliminary data.</text>
</comment>
<reference evidence="1" key="1">
    <citation type="submission" date="2023-03" db="EMBL/GenBank/DDBJ databases">
        <title>Massive genome expansion in bonnet fungi (Mycena s.s.) driven by repeated elements and novel gene families across ecological guilds.</title>
        <authorList>
            <consortium name="Lawrence Berkeley National Laboratory"/>
            <person name="Harder C.B."/>
            <person name="Miyauchi S."/>
            <person name="Viragh M."/>
            <person name="Kuo A."/>
            <person name="Thoen E."/>
            <person name="Andreopoulos B."/>
            <person name="Lu D."/>
            <person name="Skrede I."/>
            <person name="Drula E."/>
            <person name="Henrissat B."/>
            <person name="Morin E."/>
            <person name="Kohler A."/>
            <person name="Barry K."/>
            <person name="LaButti K."/>
            <person name="Morin E."/>
            <person name="Salamov A."/>
            <person name="Lipzen A."/>
            <person name="Mereny Z."/>
            <person name="Hegedus B."/>
            <person name="Baldrian P."/>
            <person name="Stursova M."/>
            <person name="Weitz H."/>
            <person name="Taylor A."/>
            <person name="Grigoriev I.V."/>
            <person name="Nagy L.G."/>
            <person name="Martin F."/>
            <person name="Kauserud H."/>
        </authorList>
    </citation>
    <scope>NUCLEOTIDE SEQUENCE</scope>
    <source>
        <strain evidence="1">9284</strain>
    </source>
</reference>
<dbReference type="Proteomes" id="UP001221142">
    <property type="component" value="Unassembled WGS sequence"/>
</dbReference>
<accession>A0AAD7BS11</accession>
<organism evidence="1 2">
    <name type="scientific">Roridomyces roridus</name>
    <dbReference type="NCBI Taxonomy" id="1738132"/>
    <lineage>
        <taxon>Eukaryota</taxon>
        <taxon>Fungi</taxon>
        <taxon>Dikarya</taxon>
        <taxon>Basidiomycota</taxon>
        <taxon>Agaricomycotina</taxon>
        <taxon>Agaricomycetes</taxon>
        <taxon>Agaricomycetidae</taxon>
        <taxon>Agaricales</taxon>
        <taxon>Marasmiineae</taxon>
        <taxon>Mycenaceae</taxon>
        <taxon>Roridomyces</taxon>
    </lineage>
</organism>
<sequence length="383" mass="44225">MDDAAYPKATRATDRARVYELDAQIHELEEKLRVLQTERAPYLQRLNSCKYPVLTLPNEIISEIFVHALPPYPSCPPMKGPKSPTHLNLICRKWRDVALGTPQLWRAITLPYTDDKQVDMVRTWLDRSRSCPLSIKLSWEKTLPRTELCEAILLHRQRWEHVHLSVADESEFALIEGTLPMLLSLSVKFDGSVMGHMRPVAQNYPRLESLALSNLECSVDRLPWSQLTSLTLSSRTDDCAVVLQAAVNLVELKLIDCRVDRVDVQFIRLETLILDYRYGLADFPRHMIHMFTLPALHTLQLCAKLLGKQPIDALSSFISRSGCRLRKVLITGKRKRIDSKELFRQAFPTIPKIAFNSDYDWYMRWKGDEEDSDDDCQHPEEEE</sequence>